<keyword evidence="3" id="KW-1185">Reference proteome</keyword>
<evidence type="ECO:0000313" key="3">
    <source>
        <dbReference type="Proteomes" id="UP000191554"/>
    </source>
</evidence>
<evidence type="ECO:0000256" key="1">
    <source>
        <dbReference type="SAM" id="Phobius"/>
    </source>
</evidence>
<reference evidence="2 3" key="1">
    <citation type="submission" date="2017-03" db="EMBL/GenBank/DDBJ databases">
        <title>Genome sequence of Clostridium hungatei DSM 14427.</title>
        <authorList>
            <person name="Poehlein A."/>
            <person name="Daniel R."/>
        </authorList>
    </citation>
    <scope>NUCLEOTIDE SEQUENCE [LARGE SCALE GENOMIC DNA]</scope>
    <source>
        <strain evidence="2 3">DSM 14427</strain>
    </source>
</reference>
<feature type="transmembrane region" description="Helical" evidence="1">
    <location>
        <begin position="27"/>
        <end position="51"/>
    </location>
</feature>
<dbReference type="AlphaFoldDB" id="A0A1V4SGL8"/>
<keyword evidence="1" id="KW-1133">Transmembrane helix</keyword>
<proteinExistence type="predicted"/>
<dbReference type="STRING" id="48256.CLHUN_31730"/>
<gene>
    <name evidence="2" type="primary">pilE</name>
    <name evidence="2" type="ORF">CLHUN_31730</name>
</gene>
<comment type="caution">
    <text evidence="2">The sequence shown here is derived from an EMBL/GenBank/DDBJ whole genome shotgun (WGS) entry which is preliminary data.</text>
</comment>
<protein>
    <submittedName>
        <fullName evidence="2">Fimbrial protein</fullName>
    </submittedName>
</protein>
<accession>A0A1V4SGL8</accession>
<dbReference type="Proteomes" id="UP000191554">
    <property type="component" value="Unassembled WGS sequence"/>
</dbReference>
<dbReference type="SUPFAM" id="SSF54523">
    <property type="entry name" value="Pili subunits"/>
    <property type="match status" value="1"/>
</dbReference>
<dbReference type="NCBIfam" id="TIGR02532">
    <property type="entry name" value="IV_pilin_GFxxxE"/>
    <property type="match status" value="1"/>
</dbReference>
<organism evidence="2 3">
    <name type="scientific">Ruminiclostridium hungatei</name>
    <name type="common">Clostridium hungatei</name>
    <dbReference type="NCBI Taxonomy" id="48256"/>
    <lineage>
        <taxon>Bacteria</taxon>
        <taxon>Bacillati</taxon>
        <taxon>Bacillota</taxon>
        <taxon>Clostridia</taxon>
        <taxon>Eubacteriales</taxon>
        <taxon>Oscillospiraceae</taxon>
        <taxon>Ruminiclostridium</taxon>
    </lineage>
</organism>
<dbReference type="EMBL" id="MZGX01000022">
    <property type="protein sequence ID" value="OPX43029.1"/>
    <property type="molecule type" value="Genomic_DNA"/>
</dbReference>
<dbReference type="Pfam" id="PF07963">
    <property type="entry name" value="N_methyl"/>
    <property type="match status" value="1"/>
</dbReference>
<evidence type="ECO:0000313" key="2">
    <source>
        <dbReference type="EMBL" id="OPX43029.1"/>
    </source>
</evidence>
<keyword evidence="1" id="KW-0472">Membrane</keyword>
<dbReference type="RefSeq" id="WP_080065608.1">
    <property type="nucleotide sequence ID" value="NZ_MZGX01000022.1"/>
</dbReference>
<name>A0A1V4SGL8_RUMHU</name>
<dbReference type="PROSITE" id="PS00409">
    <property type="entry name" value="PROKAR_NTER_METHYL"/>
    <property type="match status" value="1"/>
</dbReference>
<dbReference type="InterPro" id="IPR045584">
    <property type="entry name" value="Pilin-like"/>
</dbReference>
<dbReference type="InterPro" id="IPR012902">
    <property type="entry name" value="N_methyl_site"/>
</dbReference>
<sequence length="179" mass="19413">MKVTELTTTDEIKGGERMKRLIKNNKGFSLVELLIVIAIMGVLAVIAFNMFGGVLNNSKQRADEQQGDNIGKALLTYCIDSNDWKLEAGKVSGSGISLTDVGVVTALMSTIDINGKKFGPYLSRKDPDKSISENLDAYLPQYRVGKGGTYAGWDIKIFSNEQNVKCTPGTTSNAAITRN</sequence>
<dbReference type="Gene3D" id="3.30.700.10">
    <property type="entry name" value="Glycoprotein, Type 4 Pilin"/>
    <property type="match status" value="1"/>
</dbReference>
<keyword evidence="1" id="KW-0812">Transmembrane</keyword>